<gene>
    <name evidence="10" type="ORF">H8S55_03460</name>
</gene>
<dbReference type="InterPro" id="IPR023408">
    <property type="entry name" value="MscS_beta-dom_sf"/>
</dbReference>
<keyword evidence="6 7" id="KW-0472">Membrane</keyword>
<organism evidence="10 11">
    <name type="scientific">Flintibacter faecis</name>
    <dbReference type="NCBI Taxonomy" id="2763047"/>
    <lineage>
        <taxon>Bacteria</taxon>
        <taxon>Bacillati</taxon>
        <taxon>Bacillota</taxon>
        <taxon>Clostridia</taxon>
        <taxon>Eubacteriales</taxon>
        <taxon>Flintibacter</taxon>
    </lineage>
</organism>
<sequence>MKLDAVLSGLGLKLNPGALTMDKVVHVLLLILVGVVVIRVVLKLLDRVLARSKSLKSLSRYIHSVAKISMAFILVLMVAEDVGIHTTSLVAMLSVAGLAVSLALQNTLSNVAGGIMLLVTTPFQVGDYVEADGISGTVHTIDLSYTAILTIDGKEIFVPNSQLSGTKIINYTILGRRRVDLNFTASYDAPTATVKQAIGEVLEDIPQIIADPAPEIHLSDYQASSIQYVVRAWTAAADYWTVYYAIQEGVREAFDRHGVEMTYDHLNVHILDRK</sequence>
<feature type="domain" description="Mechanosensitive ion channel MscS C-terminal" evidence="9">
    <location>
        <begin position="180"/>
        <end position="261"/>
    </location>
</feature>
<dbReference type="InterPro" id="IPR011014">
    <property type="entry name" value="MscS_channel_TM-2"/>
</dbReference>
<dbReference type="Gene3D" id="3.30.70.100">
    <property type="match status" value="1"/>
</dbReference>
<dbReference type="PANTHER" id="PTHR30221:SF1">
    <property type="entry name" value="SMALL-CONDUCTANCE MECHANOSENSITIVE CHANNEL"/>
    <property type="match status" value="1"/>
</dbReference>
<keyword evidence="4 7" id="KW-0812">Transmembrane</keyword>
<accession>A0A8J6M4A7</accession>
<keyword evidence="11" id="KW-1185">Reference proteome</keyword>
<keyword evidence="5 7" id="KW-1133">Transmembrane helix</keyword>
<comment type="caution">
    <text evidence="10">The sequence shown here is derived from an EMBL/GenBank/DDBJ whole genome shotgun (WGS) entry which is preliminary data.</text>
</comment>
<evidence type="ECO:0000256" key="3">
    <source>
        <dbReference type="ARBA" id="ARBA00022475"/>
    </source>
</evidence>
<evidence type="ECO:0000259" key="9">
    <source>
        <dbReference type="Pfam" id="PF21082"/>
    </source>
</evidence>
<dbReference type="PANTHER" id="PTHR30221">
    <property type="entry name" value="SMALL-CONDUCTANCE MECHANOSENSITIVE CHANNEL"/>
    <property type="match status" value="1"/>
</dbReference>
<dbReference type="Gene3D" id="1.10.287.1260">
    <property type="match status" value="1"/>
</dbReference>
<evidence type="ECO:0000256" key="2">
    <source>
        <dbReference type="ARBA" id="ARBA00008017"/>
    </source>
</evidence>
<keyword evidence="3" id="KW-1003">Cell membrane</keyword>
<feature type="transmembrane region" description="Helical" evidence="7">
    <location>
        <begin position="24"/>
        <end position="42"/>
    </location>
</feature>
<dbReference type="PROSITE" id="PS01246">
    <property type="entry name" value="UPF0003"/>
    <property type="match status" value="1"/>
</dbReference>
<evidence type="ECO:0000313" key="11">
    <source>
        <dbReference type="Proteomes" id="UP000602260"/>
    </source>
</evidence>
<dbReference type="Pfam" id="PF21082">
    <property type="entry name" value="MS_channel_3rd"/>
    <property type="match status" value="1"/>
</dbReference>
<dbReference type="Proteomes" id="UP000602260">
    <property type="component" value="Unassembled WGS sequence"/>
</dbReference>
<evidence type="ECO:0000259" key="8">
    <source>
        <dbReference type="Pfam" id="PF00924"/>
    </source>
</evidence>
<feature type="transmembrane region" description="Helical" evidence="7">
    <location>
        <begin position="85"/>
        <end position="104"/>
    </location>
</feature>
<dbReference type="InterPro" id="IPR045275">
    <property type="entry name" value="MscS_archaea/bacteria_type"/>
</dbReference>
<dbReference type="InterPro" id="IPR006686">
    <property type="entry name" value="MscS_channel_CS"/>
</dbReference>
<dbReference type="SUPFAM" id="SSF50182">
    <property type="entry name" value="Sm-like ribonucleoproteins"/>
    <property type="match status" value="1"/>
</dbReference>
<dbReference type="InterPro" id="IPR010920">
    <property type="entry name" value="LSM_dom_sf"/>
</dbReference>
<evidence type="ECO:0000256" key="1">
    <source>
        <dbReference type="ARBA" id="ARBA00004651"/>
    </source>
</evidence>
<protein>
    <submittedName>
        <fullName evidence="10">Mechanosensitive ion channel family protein</fullName>
    </submittedName>
</protein>
<dbReference type="InterPro" id="IPR011066">
    <property type="entry name" value="MscS_channel_C_sf"/>
</dbReference>
<dbReference type="EMBL" id="JACOPN010000002">
    <property type="protein sequence ID" value="MBC5716387.1"/>
    <property type="molecule type" value="Genomic_DNA"/>
</dbReference>
<dbReference type="GO" id="GO:0005886">
    <property type="term" value="C:plasma membrane"/>
    <property type="evidence" value="ECO:0007669"/>
    <property type="project" value="UniProtKB-SubCell"/>
</dbReference>
<dbReference type="InterPro" id="IPR049278">
    <property type="entry name" value="MS_channel_C"/>
</dbReference>
<proteinExistence type="inferred from homology"/>
<comment type="subcellular location">
    <subcellularLocation>
        <location evidence="1">Cell membrane</location>
        <topology evidence="1">Multi-pass membrane protein</topology>
    </subcellularLocation>
</comment>
<dbReference type="SUPFAM" id="SSF82861">
    <property type="entry name" value="Mechanosensitive channel protein MscS (YggB), transmembrane region"/>
    <property type="match status" value="1"/>
</dbReference>
<dbReference type="Gene3D" id="2.30.30.60">
    <property type="match status" value="1"/>
</dbReference>
<name>A0A8J6M4A7_9FIRM</name>
<dbReference type="RefSeq" id="WP_186877845.1">
    <property type="nucleotide sequence ID" value="NZ_JACOPN010000002.1"/>
</dbReference>
<evidence type="ECO:0000256" key="7">
    <source>
        <dbReference type="SAM" id="Phobius"/>
    </source>
</evidence>
<evidence type="ECO:0000256" key="6">
    <source>
        <dbReference type="ARBA" id="ARBA00023136"/>
    </source>
</evidence>
<dbReference type="Pfam" id="PF00924">
    <property type="entry name" value="MS_channel_2nd"/>
    <property type="match status" value="1"/>
</dbReference>
<reference evidence="10" key="1">
    <citation type="submission" date="2020-08" db="EMBL/GenBank/DDBJ databases">
        <title>Genome public.</title>
        <authorList>
            <person name="Liu C."/>
            <person name="Sun Q."/>
        </authorList>
    </citation>
    <scope>NUCLEOTIDE SEQUENCE</scope>
    <source>
        <strain evidence="10">BX5</strain>
    </source>
</reference>
<dbReference type="InterPro" id="IPR006685">
    <property type="entry name" value="MscS_channel_2nd"/>
</dbReference>
<dbReference type="GO" id="GO:0008381">
    <property type="term" value="F:mechanosensitive monoatomic ion channel activity"/>
    <property type="evidence" value="ECO:0007669"/>
    <property type="project" value="InterPro"/>
</dbReference>
<feature type="transmembrane region" description="Helical" evidence="7">
    <location>
        <begin position="62"/>
        <end position="79"/>
    </location>
</feature>
<comment type="similarity">
    <text evidence="2">Belongs to the MscS (TC 1.A.23) family.</text>
</comment>
<evidence type="ECO:0000256" key="5">
    <source>
        <dbReference type="ARBA" id="ARBA00022989"/>
    </source>
</evidence>
<dbReference type="SUPFAM" id="SSF82689">
    <property type="entry name" value="Mechanosensitive channel protein MscS (YggB), C-terminal domain"/>
    <property type="match status" value="1"/>
</dbReference>
<feature type="domain" description="Mechanosensitive ion channel MscS" evidence="8">
    <location>
        <begin position="106"/>
        <end position="172"/>
    </location>
</feature>
<evidence type="ECO:0000256" key="4">
    <source>
        <dbReference type="ARBA" id="ARBA00022692"/>
    </source>
</evidence>
<evidence type="ECO:0000313" key="10">
    <source>
        <dbReference type="EMBL" id="MBC5716387.1"/>
    </source>
</evidence>
<dbReference type="AlphaFoldDB" id="A0A8J6M4A7"/>